<keyword evidence="4" id="KW-0808">Transferase</keyword>
<keyword evidence="8" id="KW-0325">Glycoprotein</keyword>
<keyword evidence="5 9" id="KW-0812">Transmembrane</keyword>
<evidence type="ECO:0000313" key="11">
    <source>
        <dbReference type="EMBL" id="OEL27331.1"/>
    </source>
</evidence>
<dbReference type="PANTHER" id="PTHR20961:SF38">
    <property type="entry name" value="PROTEIN O-LINKED-MANNOSE BETA-1,4-N-ACETYLGLUCOSAMINYLTRANSFERASE 2"/>
    <property type="match status" value="1"/>
</dbReference>
<dbReference type="Proteomes" id="UP000095767">
    <property type="component" value="Unassembled WGS sequence"/>
</dbReference>
<evidence type="ECO:0000256" key="9">
    <source>
        <dbReference type="SAM" id="Phobius"/>
    </source>
</evidence>
<accession>A0A1E5VQE3</accession>
<sequence length="587" mass="64187">MPGRAGPSALRVTLLFRTGARAFKDEAAHGAQLTNLLFMDRNSSVMEFYPLGWRQRAGGGQFVYRWMADRAGMRHEGSWWDPHGEPCPGSPDILSCYKNSDTTKPTSRTSSTVKKRQVAMAKKNSAANLHRRLRTAVCVVLAPLLLAVFFCLQLRTLGLFSSPFARCASQTAAIDELVGRLRSFATFHPIRDKQEQAAGKWFISALNDTSEPEGEARNLVLPSAASSGRVLCVAAPAGTGATYALAWRDALPRGVTALSPGLAFVSESPYDYTNIWHGLTALVPFASWHARSGCRARPARWALFQRGAARMGMSRWLTSLAEATTGAEMVVETFQEAHAGPVCFEEAVVFRRQMDGLSRERLRGAFDLMRCKARAHCGVVDARATAGNSSRGGAGAGPSALRVTLLFRSGARTFKDEAAVVRVFEKECARVAGCAVTAAHTDNLTFCDQVRQHNNSVRLLSATDVLISPHGAQVTNLLFMDRNSSVMEFYPLGWRQRAGGGQFVYRWMADRAGMRHEGSWWDPHGEPCPDSPDILSCYKSRQIGHDEVYFAQWAARVFAAAKERKMGGAVGAPAVERQRDAAACDCT</sequence>
<dbReference type="Pfam" id="PF04577">
    <property type="entry name" value="Glyco_transf_61"/>
    <property type="match status" value="1"/>
</dbReference>
<keyword evidence="6 9" id="KW-1133">Transmembrane helix</keyword>
<evidence type="ECO:0000256" key="4">
    <source>
        <dbReference type="ARBA" id="ARBA00022679"/>
    </source>
</evidence>
<comment type="subcellular location">
    <subcellularLocation>
        <location evidence="1">Golgi apparatus membrane</location>
        <topology evidence="1">Single-pass type II membrane protein</topology>
    </subcellularLocation>
</comment>
<evidence type="ECO:0000256" key="7">
    <source>
        <dbReference type="ARBA" id="ARBA00023136"/>
    </source>
</evidence>
<reference evidence="11 12" key="1">
    <citation type="submission" date="2016-09" db="EMBL/GenBank/DDBJ databases">
        <title>The draft genome of Dichanthelium oligosanthes: A C3 panicoid grass species.</title>
        <authorList>
            <person name="Studer A.J."/>
            <person name="Schnable J.C."/>
            <person name="Brutnell T.P."/>
        </authorList>
    </citation>
    <scope>NUCLEOTIDE SEQUENCE [LARGE SCALE GENOMIC DNA]</scope>
    <source>
        <strain evidence="12">cv. Kellogg 1175</strain>
        <tissue evidence="11">Leaf</tissue>
    </source>
</reference>
<keyword evidence="3" id="KW-0328">Glycosyltransferase</keyword>
<evidence type="ECO:0000256" key="6">
    <source>
        <dbReference type="ARBA" id="ARBA00022989"/>
    </source>
</evidence>
<evidence type="ECO:0000256" key="1">
    <source>
        <dbReference type="ARBA" id="ARBA00004323"/>
    </source>
</evidence>
<dbReference type="AlphaFoldDB" id="A0A1E5VQE3"/>
<dbReference type="GO" id="GO:0000139">
    <property type="term" value="C:Golgi membrane"/>
    <property type="evidence" value="ECO:0007669"/>
    <property type="project" value="UniProtKB-SubCell"/>
</dbReference>
<keyword evidence="7 9" id="KW-0472">Membrane</keyword>
<dbReference type="PANTHER" id="PTHR20961">
    <property type="entry name" value="GLYCOSYLTRANSFERASE"/>
    <property type="match status" value="1"/>
</dbReference>
<comment type="caution">
    <text evidence="11">The sequence shown here is derived from an EMBL/GenBank/DDBJ whole genome shotgun (WGS) entry which is preliminary data.</text>
</comment>
<evidence type="ECO:0000256" key="3">
    <source>
        <dbReference type="ARBA" id="ARBA00022676"/>
    </source>
</evidence>
<proteinExistence type="predicted"/>
<dbReference type="EMBL" id="LWDX02032771">
    <property type="protein sequence ID" value="OEL27331.1"/>
    <property type="molecule type" value="Genomic_DNA"/>
</dbReference>
<gene>
    <name evidence="11" type="ORF">BAE44_0011652</name>
</gene>
<dbReference type="OrthoDB" id="529273at2759"/>
<dbReference type="GO" id="GO:0016763">
    <property type="term" value="F:pentosyltransferase activity"/>
    <property type="evidence" value="ECO:0007669"/>
    <property type="project" value="UniProtKB-ARBA"/>
</dbReference>
<feature type="transmembrane region" description="Helical" evidence="9">
    <location>
        <begin position="133"/>
        <end position="155"/>
    </location>
</feature>
<organism evidence="11 12">
    <name type="scientific">Dichanthelium oligosanthes</name>
    <dbReference type="NCBI Taxonomy" id="888268"/>
    <lineage>
        <taxon>Eukaryota</taxon>
        <taxon>Viridiplantae</taxon>
        <taxon>Streptophyta</taxon>
        <taxon>Embryophyta</taxon>
        <taxon>Tracheophyta</taxon>
        <taxon>Spermatophyta</taxon>
        <taxon>Magnoliopsida</taxon>
        <taxon>Liliopsida</taxon>
        <taxon>Poales</taxon>
        <taxon>Poaceae</taxon>
        <taxon>PACMAD clade</taxon>
        <taxon>Panicoideae</taxon>
        <taxon>Panicodae</taxon>
        <taxon>Paniceae</taxon>
        <taxon>Dichantheliinae</taxon>
        <taxon>Dichanthelium</taxon>
    </lineage>
</organism>
<comment type="pathway">
    <text evidence="2">Glycan metabolism.</text>
</comment>
<name>A0A1E5VQE3_9POAL</name>
<protein>
    <recommendedName>
        <fullName evidence="10">Glycosyltransferase 61 catalytic domain-containing protein</fullName>
    </recommendedName>
</protein>
<dbReference type="InterPro" id="IPR049625">
    <property type="entry name" value="Glyco_transf_61_cat"/>
</dbReference>
<evidence type="ECO:0000256" key="2">
    <source>
        <dbReference type="ARBA" id="ARBA00004881"/>
    </source>
</evidence>
<evidence type="ECO:0000259" key="10">
    <source>
        <dbReference type="Pfam" id="PF04577"/>
    </source>
</evidence>
<keyword evidence="12" id="KW-1185">Reference proteome</keyword>
<dbReference type="InterPro" id="IPR007657">
    <property type="entry name" value="Glycosyltransferase_61"/>
</dbReference>
<evidence type="ECO:0000256" key="8">
    <source>
        <dbReference type="ARBA" id="ARBA00023180"/>
    </source>
</evidence>
<evidence type="ECO:0000313" key="12">
    <source>
        <dbReference type="Proteomes" id="UP000095767"/>
    </source>
</evidence>
<evidence type="ECO:0000256" key="5">
    <source>
        <dbReference type="ARBA" id="ARBA00022692"/>
    </source>
</evidence>
<feature type="domain" description="Glycosyltransferase 61 catalytic" evidence="10">
    <location>
        <begin position="384"/>
        <end position="487"/>
    </location>
</feature>
<dbReference type="STRING" id="888268.A0A1E5VQE3"/>